<reference evidence="1 2" key="1">
    <citation type="submission" date="2020-09" db="EMBL/GenBank/DDBJ databases">
        <title>Methylomonas albis sp. nov. and Methylomonas fluvii sp. nov.: Two cold-adapted methanotrophs from the River Elbe and an amended description of Methylovulum psychrotolerans strain Eb1.</title>
        <authorList>
            <person name="Bussmann I.K."/>
            <person name="Klings K.-W."/>
            <person name="Warnstedt J."/>
            <person name="Hoppert M."/>
            <person name="Saborowski A."/>
            <person name="Horn F."/>
            <person name="Liebner S."/>
        </authorList>
    </citation>
    <scope>NUCLEOTIDE SEQUENCE [LARGE SCALE GENOMIC DNA]</scope>
    <source>
        <strain evidence="1 2">EbA</strain>
    </source>
</reference>
<protein>
    <recommendedName>
        <fullName evidence="3">Peptidase C39 domain-containing protein</fullName>
    </recommendedName>
</protein>
<keyword evidence="2" id="KW-1185">Reference proteome</keyword>
<gene>
    <name evidence="1" type="ORF">IE877_12865</name>
</gene>
<sequence>MYLYAQQQPPFSLGLGELGGDDVDQAIRTAKKQMQIHYDRREKYAAGAGRTNDGSAARKEEVKWWEWSSELQFLERLKAVYETQAGVPLSYRSYPVTRVDPVSGNASKNSPWRRSSKYQVFSADEANGSFCLGSSRAMALRTVFGLDKPSNRTVLTDLKKQIEAAKSAGDIETEAKLIISRLVSHLHDPASVKQFNQDLASRYGIKNAIIRSASRSEAFDALKQGAPIIADLEGGWHWVLVQRSPRGQLWANDPLSGYGVRKIALSALGSRFELIVDAKTGAPITPGQAATYQN</sequence>
<accession>A0ABR9D0V4</accession>
<dbReference type="RefSeq" id="WP_192375090.1">
    <property type="nucleotide sequence ID" value="NZ_CAJHIV010000001.1"/>
</dbReference>
<evidence type="ECO:0000313" key="1">
    <source>
        <dbReference type="EMBL" id="MBD9356763.1"/>
    </source>
</evidence>
<evidence type="ECO:0000313" key="2">
    <source>
        <dbReference type="Proteomes" id="UP000652176"/>
    </source>
</evidence>
<comment type="caution">
    <text evidence="1">The sequence shown here is derived from an EMBL/GenBank/DDBJ whole genome shotgun (WGS) entry which is preliminary data.</text>
</comment>
<dbReference type="Proteomes" id="UP000652176">
    <property type="component" value="Unassembled WGS sequence"/>
</dbReference>
<proteinExistence type="predicted"/>
<evidence type="ECO:0008006" key="3">
    <source>
        <dbReference type="Google" id="ProtNLM"/>
    </source>
</evidence>
<dbReference type="EMBL" id="JACXSS010000001">
    <property type="protein sequence ID" value="MBD9356763.1"/>
    <property type="molecule type" value="Genomic_DNA"/>
</dbReference>
<dbReference type="Gene3D" id="3.90.70.10">
    <property type="entry name" value="Cysteine proteinases"/>
    <property type="match status" value="1"/>
</dbReference>
<name>A0ABR9D0V4_9GAMM</name>
<organism evidence="1 2">
    <name type="scientific">Methylomonas albis</name>
    <dbReference type="NCBI Taxonomy" id="1854563"/>
    <lineage>
        <taxon>Bacteria</taxon>
        <taxon>Pseudomonadati</taxon>
        <taxon>Pseudomonadota</taxon>
        <taxon>Gammaproteobacteria</taxon>
        <taxon>Methylococcales</taxon>
        <taxon>Methylococcaceae</taxon>
        <taxon>Methylomonas</taxon>
    </lineage>
</organism>